<evidence type="ECO:0000256" key="1">
    <source>
        <dbReference type="SAM" id="MobiDB-lite"/>
    </source>
</evidence>
<feature type="region of interest" description="Disordered" evidence="1">
    <location>
        <begin position="53"/>
        <end position="82"/>
    </location>
</feature>
<protein>
    <submittedName>
        <fullName evidence="2">Uncharacterized protein</fullName>
    </submittedName>
</protein>
<evidence type="ECO:0000313" key="3">
    <source>
        <dbReference type="Proteomes" id="UP001187192"/>
    </source>
</evidence>
<accession>A0AA88J0P4</accession>
<name>A0AA88J0P4_FICCA</name>
<reference evidence="2" key="1">
    <citation type="submission" date="2023-07" db="EMBL/GenBank/DDBJ databases">
        <title>draft genome sequence of fig (Ficus carica).</title>
        <authorList>
            <person name="Takahashi T."/>
            <person name="Nishimura K."/>
        </authorList>
    </citation>
    <scope>NUCLEOTIDE SEQUENCE</scope>
</reference>
<sequence length="82" mass="8972">MVLCLSLSNTDLAPSFSPNHVDALPNHQLHSRIHSRLIIMSPAQQSKACEEISLPPFGGAKRNGSPHTTPAWRRSSEISSTR</sequence>
<evidence type="ECO:0000313" key="2">
    <source>
        <dbReference type="EMBL" id="GMN58985.1"/>
    </source>
</evidence>
<dbReference type="AlphaFoldDB" id="A0AA88J0P4"/>
<keyword evidence="3" id="KW-1185">Reference proteome</keyword>
<organism evidence="2 3">
    <name type="scientific">Ficus carica</name>
    <name type="common">Common fig</name>
    <dbReference type="NCBI Taxonomy" id="3494"/>
    <lineage>
        <taxon>Eukaryota</taxon>
        <taxon>Viridiplantae</taxon>
        <taxon>Streptophyta</taxon>
        <taxon>Embryophyta</taxon>
        <taxon>Tracheophyta</taxon>
        <taxon>Spermatophyta</taxon>
        <taxon>Magnoliopsida</taxon>
        <taxon>eudicotyledons</taxon>
        <taxon>Gunneridae</taxon>
        <taxon>Pentapetalae</taxon>
        <taxon>rosids</taxon>
        <taxon>fabids</taxon>
        <taxon>Rosales</taxon>
        <taxon>Moraceae</taxon>
        <taxon>Ficeae</taxon>
        <taxon>Ficus</taxon>
    </lineage>
</organism>
<dbReference type="Proteomes" id="UP001187192">
    <property type="component" value="Unassembled WGS sequence"/>
</dbReference>
<proteinExistence type="predicted"/>
<comment type="caution">
    <text evidence="2">The sequence shown here is derived from an EMBL/GenBank/DDBJ whole genome shotgun (WGS) entry which is preliminary data.</text>
</comment>
<gene>
    <name evidence="2" type="ORF">TIFTF001_028087</name>
</gene>
<dbReference type="EMBL" id="BTGU01000082">
    <property type="protein sequence ID" value="GMN58985.1"/>
    <property type="molecule type" value="Genomic_DNA"/>
</dbReference>